<feature type="domain" description="TIR" evidence="2">
    <location>
        <begin position="111"/>
        <end position="248"/>
    </location>
</feature>
<gene>
    <name evidence="3" type="ORF">BECKH772A_GA0070896_1000141</name>
    <name evidence="4" type="ORF">BECKH772B_GA0070898_1000133</name>
    <name evidence="5" type="ORF">BECKH772C_GA0070978_1000241</name>
</gene>
<dbReference type="GO" id="GO:0007165">
    <property type="term" value="P:signal transduction"/>
    <property type="evidence" value="ECO:0007669"/>
    <property type="project" value="InterPro"/>
</dbReference>
<dbReference type="Gene3D" id="3.40.50.10140">
    <property type="entry name" value="Toll/interleukin-1 receptor homology (TIR) domain"/>
    <property type="match status" value="1"/>
</dbReference>
<evidence type="ECO:0000313" key="4">
    <source>
        <dbReference type="EMBL" id="VFJ88259.1"/>
    </source>
</evidence>
<dbReference type="SUPFAM" id="SSF52200">
    <property type="entry name" value="Toll/Interleukin receptor TIR domain"/>
    <property type="match status" value="1"/>
</dbReference>
<dbReference type="PROSITE" id="PS50104">
    <property type="entry name" value="TIR"/>
    <property type="match status" value="1"/>
</dbReference>
<sequence length="256" mass="28857">MHDAMMEYVADLYGILKAQPKDEHQPENHTESMRRGLRGLDEQLRQGGNRAGVEKLLTLLRQDAGKLLHGRDEFFASLARIQSLVNARKPTSGPPPTRPHHAPKASEGKTMRDQVFISYSHKDEQFLNELRTHLKPLERFGPITVWSDKDIQPGAKWFEKINNALAKTRVAVLLVSPDFLASDFIHQHELGPLLEEAKSGNVKILWVPIRASAYEQTPLKDYQALSPPEKPFAEMGAERDSAWVDVCKGIKEAVDP</sequence>
<dbReference type="SMART" id="SM00255">
    <property type="entry name" value="TIR"/>
    <property type="match status" value="1"/>
</dbReference>
<proteinExistence type="predicted"/>
<dbReference type="InterPro" id="IPR035897">
    <property type="entry name" value="Toll_tir_struct_dom_sf"/>
</dbReference>
<dbReference type="Pfam" id="PF13676">
    <property type="entry name" value="TIR_2"/>
    <property type="match status" value="1"/>
</dbReference>
<reference evidence="5" key="1">
    <citation type="submission" date="2019-02" db="EMBL/GenBank/DDBJ databases">
        <authorList>
            <person name="Gruber-Vodicka R. H."/>
            <person name="Seah K. B. B."/>
        </authorList>
    </citation>
    <scope>NUCLEOTIDE SEQUENCE</scope>
    <source>
        <strain evidence="5">BECK_SA2B12</strain>
        <strain evidence="3">BECK_SA2B15</strain>
        <strain evidence="4">BECK_SA2B20</strain>
    </source>
</reference>
<organism evidence="5">
    <name type="scientific">Candidatus Kentrum eta</name>
    <dbReference type="NCBI Taxonomy" id="2126337"/>
    <lineage>
        <taxon>Bacteria</taxon>
        <taxon>Pseudomonadati</taxon>
        <taxon>Pseudomonadota</taxon>
        <taxon>Gammaproteobacteria</taxon>
        <taxon>Candidatus Kentrum</taxon>
    </lineage>
</organism>
<evidence type="ECO:0000259" key="2">
    <source>
        <dbReference type="PROSITE" id="PS50104"/>
    </source>
</evidence>
<accession>A0A450USF1</accession>
<name>A0A450USF1_9GAMM</name>
<feature type="region of interest" description="Disordered" evidence="1">
    <location>
        <begin position="87"/>
        <end position="109"/>
    </location>
</feature>
<evidence type="ECO:0000313" key="3">
    <source>
        <dbReference type="EMBL" id="VFJ86386.1"/>
    </source>
</evidence>
<dbReference type="EMBL" id="CAADFJ010000002">
    <property type="protein sequence ID" value="VFJ95481.1"/>
    <property type="molecule type" value="Genomic_DNA"/>
</dbReference>
<evidence type="ECO:0000313" key="5">
    <source>
        <dbReference type="EMBL" id="VFJ95481.1"/>
    </source>
</evidence>
<dbReference type="AlphaFoldDB" id="A0A450USF1"/>
<evidence type="ECO:0000256" key="1">
    <source>
        <dbReference type="SAM" id="MobiDB-lite"/>
    </source>
</evidence>
<dbReference type="EMBL" id="CAADFI010000001">
    <property type="protein sequence ID" value="VFJ88259.1"/>
    <property type="molecule type" value="Genomic_DNA"/>
</dbReference>
<dbReference type="EMBL" id="CAADFG010000001">
    <property type="protein sequence ID" value="VFJ86386.1"/>
    <property type="molecule type" value="Genomic_DNA"/>
</dbReference>
<protein>
    <submittedName>
        <fullName evidence="5">TIR domain-containing protein</fullName>
    </submittedName>
</protein>
<dbReference type="InterPro" id="IPR000157">
    <property type="entry name" value="TIR_dom"/>
</dbReference>